<dbReference type="InterPro" id="IPR036922">
    <property type="entry name" value="Rieske_2Fe-2S_sf"/>
</dbReference>
<dbReference type="PANTHER" id="PTHR21496:SF1">
    <property type="entry name" value="RIESKE DOMAIN-CONTAINING PROTEIN"/>
    <property type="match status" value="1"/>
</dbReference>
<dbReference type="VEuPathDB" id="TriTrypDB:TvY486_1111110"/>
<dbReference type="AlphaFoldDB" id="G0UCR7"/>
<accession>G0UCR7</accession>
<evidence type="ECO:0000313" key="1">
    <source>
        <dbReference type="EMBL" id="CCC53627.1"/>
    </source>
</evidence>
<name>G0UCR7_TRYVY</name>
<gene>
    <name evidence="1" type="ORF">TVY486_1111110</name>
</gene>
<dbReference type="GO" id="GO:0051537">
    <property type="term" value="F:2 iron, 2 sulfur cluster binding"/>
    <property type="evidence" value="ECO:0007669"/>
    <property type="project" value="InterPro"/>
</dbReference>
<organism evidence="1">
    <name type="scientific">Trypanosoma vivax (strain Y486)</name>
    <dbReference type="NCBI Taxonomy" id="1055687"/>
    <lineage>
        <taxon>Eukaryota</taxon>
        <taxon>Discoba</taxon>
        <taxon>Euglenozoa</taxon>
        <taxon>Kinetoplastea</taxon>
        <taxon>Metakinetoplastina</taxon>
        <taxon>Trypanosomatida</taxon>
        <taxon>Trypanosomatidae</taxon>
        <taxon>Trypanosoma</taxon>
        <taxon>Duttonella</taxon>
    </lineage>
</organism>
<protein>
    <recommendedName>
        <fullName evidence="2">Rieske domain-containing protein</fullName>
    </recommendedName>
</protein>
<proteinExistence type="predicted"/>
<evidence type="ECO:0008006" key="2">
    <source>
        <dbReference type="Google" id="ProtNLM"/>
    </source>
</evidence>
<dbReference type="PANTHER" id="PTHR21496">
    <property type="entry name" value="FERREDOXIN-RELATED"/>
    <property type="match status" value="1"/>
</dbReference>
<dbReference type="FunFam" id="2.102.10.10:FF:000034">
    <property type="entry name" value="Uncharacterized protein"/>
    <property type="match status" value="1"/>
</dbReference>
<dbReference type="CDD" id="cd03467">
    <property type="entry name" value="Rieske"/>
    <property type="match status" value="1"/>
</dbReference>
<dbReference type="Gene3D" id="2.102.10.10">
    <property type="entry name" value="Rieske [2Fe-2S] iron-sulphur domain"/>
    <property type="match status" value="1"/>
</dbReference>
<sequence length="335" mass="36588">MAISNQTATAATNIGSTPHLYLCGSYANAAQCQSFAACVVRLLVLLLQLLPSPLAHSLPPSLTRVCLFMLLNSFVQSLRLSAAFGPSLGIFNLPGACNEEKKNVASGIPEQLGERALMVEKHMYEGWSYERLRQQRNRAHFLLEDCYRFITVILHRGKLYAIDSPCYHASGPLGEGEIVDLEEAHGALTAEDLCRSSEGDKLPLVACLRCPWHGYLISISSGELVEIRQDDGNGRQGRGGSQRAILSYPLQPQVDAPCSGARVSRGRVVQRTHRVSLDETTGILTIEVEDEAEMRKRPVASDRPACNLKTGALTMQIFDIKARGLASDCLPGRDV</sequence>
<dbReference type="SUPFAM" id="SSF50022">
    <property type="entry name" value="ISP domain"/>
    <property type="match status" value="1"/>
</dbReference>
<dbReference type="EMBL" id="HE573027">
    <property type="protein sequence ID" value="CCC53627.1"/>
    <property type="molecule type" value="Genomic_DNA"/>
</dbReference>
<reference evidence="1" key="1">
    <citation type="journal article" date="2012" name="Proc. Natl. Acad. Sci. U.S.A.">
        <title>Antigenic diversity is generated by distinct evolutionary mechanisms in African trypanosome species.</title>
        <authorList>
            <person name="Jackson A.P."/>
            <person name="Berry A."/>
            <person name="Aslett M."/>
            <person name="Allison H.C."/>
            <person name="Burton P."/>
            <person name="Vavrova-Anderson J."/>
            <person name="Brown R."/>
            <person name="Browne H."/>
            <person name="Corton N."/>
            <person name="Hauser H."/>
            <person name="Gamble J."/>
            <person name="Gilderthorp R."/>
            <person name="Marcello L."/>
            <person name="McQuillan J."/>
            <person name="Otto T.D."/>
            <person name="Quail M.A."/>
            <person name="Sanders M.J."/>
            <person name="van Tonder A."/>
            <person name="Ginger M.L."/>
            <person name="Field M.C."/>
            <person name="Barry J.D."/>
            <person name="Hertz-Fowler C."/>
            <person name="Berriman M."/>
        </authorList>
    </citation>
    <scope>NUCLEOTIDE SEQUENCE</scope>
    <source>
        <strain evidence="1">Y486</strain>
    </source>
</reference>